<dbReference type="InterPro" id="IPR009057">
    <property type="entry name" value="Homeodomain-like_sf"/>
</dbReference>
<dbReference type="Pfam" id="PF00440">
    <property type="entry name" value="TetR_N"/>
    <property type="match status" value="1"/>
</dbReference>
<dbReference type="Gene3D" id="1.10.357.10">
    <property type="entry name" value="Tetracycline Repressor, domain 2"/>
    <property type="match status" value="1"/>
</dbReference>
<dbReference type="SUPFAM" id="SSF46689">
    <property type="entry name" value="Homeodomain-like"/>
    <property type="match status" value="1"/>
</dbReference>
<feature type="domain" description="HTH tetR-type" evidence="3">
    <location>
        <begin position="8"/>
        <end position="68"/>
    </location>
</feature>
<dbReference type="EMBL" id="JBHSRJ010000004">
    <property type="protein sequence ID" value="MFC6043782.1"/>
    <property type="molecule type" value="Genomic_DNA"/>
</dbReference>
<dbReference type="InterPro" id="IPR001647">
    <property type="entry name" value="HTH_TetR"/>
</dbReference>
<sequence length="189" mass="20631">MPFTVNPADRVDDLARAAVGLLDADDIRSLTVRRLAEAARVSPSALIAHFENKERILVLVTRRIGDWLVEAIALDVRDHGSGGVLPHDSTRPLVRAWLGLTELARSYEVLGLHIAEAELEIAYQLRASFGLVDKDDVIGPTLVALVNGLWMRMCAPADPMSHEHALTILRDLCGRIGVPLRAGTYGRTA</sequence>
<protein>
    <submittedName>
        <fullName evidence="4">TetR family transcriptional regulator</fullName>
    </submittedName>
</protein>
<name>A0ABW1LKI8_9ACTN</name>
<keyword evidence="5" id="KW-1185">Reference proteome</keyword>
<organism evidence="4 5">
    <name type="scientific">Nocardioides hankookensis</name>
    <dbReference type="NCBI Taxonomy" id="443157"/>
    <lineage>
        <taxon>Bacteria</taxon>
        <taxon>Bacillati</taxon>
        <taxon>Actinomycetota</taxon>
        <taxon>Actinomycetes</taxon>
        <taxon>Propionibacteriales</taxon>
        <taxon>Nocardioidaceae</taxon>
        <taxon>Nocardioides</taxon>
    </lineage>
</organism>
<dbReference type="PROSITE" id="PS50977">
    <property type="entry name" value="HTH_TETR_2"/>
    <property type="match status" value="1"/>
</dbReference>
<evidence type="ECO:0000259" key="3">
    <source>
        <dbReference type="PROSITE" id="PS50977"/>
    </source>
</evidence>
<proteinExistence type="predicted"/>
<evidence type="ECO:0000313" key="4">
    <source>
        <dbReference type="EMBL" id="MFC6043782.1"/>
    </source>
</evidence>
<feature type="DNA-binding region" description="H-T-H motif" evidence="2">
    <location>
        <begin position="31"/>
        <end position="50"/>
    </location>
</feature>
<gene>
    <name evidence="4" type="ORF">ACFPYL_11880</name>
</gene>
<dbReference type="Proteomes" id="UP001596135">
    <property type="component" value="Unassembled WGS sequence"/>
</dbReference>
<comment type="caution">
    <text evidence="4">The sequence shown here is derived from an EMBL/GenBank/DDBJ whole genome shotgun (WGS) entry which is preliminary data.</text>
</comment>
<reference evidence="5" key="1">
    <citation type="journal article" date="2019" name="Int. J. Syst. Evol. Microbiol.">
        <title>The Global Catalogue of Microorganisms (GCM) 10K type strain sequencing project: providing services to taxonomists for standard genome sequencing and annotation.</title>
        <authorList>
            <consortium name="The Broad Institute Genomics Platform"/>
            <consortium name="The Broad Institute Genome Sequencing Center for Infectious Disease"/>
            <person name="Wu L."/>
            <person name="Ma J."/>
        </authorList>
    </citation>
    <scope>NUCLEOTIDE SEQUENCE [LARGE SCALE GENOMIC DNA]</scope>
    <source>
        <strain evidence="5">CCUG 54522</strain>
    </source>
</reference>
<keyword evidence="1 2" id="KW-0238">DNA-binding</keyword>
<evidence type="ECO:0000256" key="2">
    <source>
        <dbReference type="PROSITE-ProRule" id="PRU00335"/>
    </source>
</evidence>
<evidence type="ECO:0000313" key="5">
    <source>
        <dbReference type="Proteomes" id="UP001596135"/>
    </source>
</evidence>
<dbReference type="RefSeq" id="WP_379154130.1">
    <property type="nucleotide sequence ID" value="NZ_JBHSRJ010000004.1"/>
</dbReference>
<evidence type="ECO:0000256" key="1">
    <source>
        <dbReference type="ARBA" id="ARBA00023125"/>
    </source>
</evidence>
<accession>A0ABW1LKI8</accession>